<dbReference type="EMBL" id="FTNE01000024">
    <property type="protein sequence ID" value="SIR32340.1"/>
    <property type="molecule type" value="Genomic_DNA"/>
</dbReference>
<organism evidence="2 3">
    <name type="scientific">Acidiphilium rubrum</name>
    <dbReference type="NCBI Taxonomy" id="526"/>
    <lineage>
        <taxon>Bacteria</taxon>
        <taxon>Pseudomonadati</taxon>
        <taxon>Pseudomonadota</taxon>
        <taxon>Alphaproteobacteria</taxon>
        <taxon>Acetobacterales</taxon>
        <taxon>Acidocellaceae</taxon>
        <taxon>Acidiphilium</taxon>
    </lineage>
</organism>
<dbReference type="Gene3D" id="3.40.50.150">
    <property type="entry name" value="Vaccinia Virus protein VP39"/>
    <property type="match status" value="1"/>
</dbReference>
<reference evidence="2 3" key="1">
    <citation type="submission" date="2017-01" db="EMBL/GenBank/DDBJ databases">
        <authorList>
            <person name="Varghese N."/>
            <person name="Submissions S."/>
        </authorList>
    </citation>
    <scope>NUCLEOTIDE SEQUENCE [LARGE SCALE GENOMIC DNA]</scope>
    <source>
        <strain evidence="2 3">ATCC 35905</strain>
    </source>
</reference>
<accession>A0A8G2FHQ9</accession>
<comment type="caution">
    <text evidence="2">The sequence shown here is derived from an EMBL/GenBank/DDBJ whole genome shotgun (WGS) entry which is preliminary data.</text>
</comment>
<dbReference type="Proteomes" id="UP000186308">
    <property type="component" value="Unassembled WGS sequence"/>
</dbReference>
<dbReference type="SUPFAM" id="SSF53335">
    <property type="entry name" value="S-adenosyl-L-methionine-dependent methyltransferases"/>
    <property type="match status" value="1"/>
</dbReference>
<protein>
    <submittedName>
        <fullName evidence="2">Methyltransferase domain-containing protein</fullName>
    </submittedName>
</protein>
<evidence type="ECO:0000259" key="1">
    <source>
        <dbReference type="Pfam" id="PF13649"/>
    </source>
</evidence>
<dbReference type="Pfam" id="PF13649">
    <property type="entry name" value="Methyltransf_25"/>
    <property type="match status" value="1"/>
</dbReference>
<sequence>MLDAAATQKWMGRLREATSAISPNSGALDWLLRQTIHTHMHRIAVLPAFGLTRGTIRVLDVGAGTGALCLDIAWLCGPEARIIAVDRDAQSIALLQDLAARLGCTIESRLGEAYRLPVASASQDLTVCRFLFQHLDQPAAALAEMIRVTAPGGRVAVMDVDDGAWLSYPGEAPVLEQLNEAIRLWQASIGAGRQIGRRLYHLFRSAGLTELQVLSVPRVRLGTYYGRNHELEAHHKAYYLNYRDALIGAGLITAAAFDAAIAALERSMNDDDFGFSSDFIAIGRVPYA</sequence>
<dbReference type="AlphaFoldDB" id="A0A8G2FHQ9"/>
<keyword evidence="2" id="KW-0489">Methyltransferase</keyword>
<dbReference type="InterPro" id="IPR041698">
    <property type="entry name" value="Methyltransf_25"/>
</dbReference>
<dbReference type="InterPro" id="IPR029063">
    <property type="entry name" value="SAM-dependent_MTases_sf"/>
</dbReference>
<dbReference type="GO" id="GO:0008168">
    <property type="term" value="F:methyltransferase activity"/>
    <property type="evidence" value="ECO:0007669"/>
    <property type="project" value="UniProtKB-KW"/>
</dbReference>
<evidence type="ECO:0000313" key="2">
    <source>
        <dbReference type="EMBL" id="SIR32340.1"/>
    </source>
</evidence>
<feature type="domain" description="Methyltransferase" evidence="1">
    <location>
        <begin position="58"/>
        <end position="153"/>
    </location>
</feature>
<dbReference type="CDD" id="cd02440">
    <property type="entry name" value="AdoMet_MTases"/>
    <property type="match status" value="1"/>
</dbReference>
<gene>
    <name evidence="2" type="ORF">SAMN05421828_12451</name>
</gene>
<evidence type="ECO:0000313" key="3">
    <source>
        <dbReference type="Proteomes" id="UP000186308"/>
    </source>
</evidence>
<dbReference type="GO" id="GO:0032259">
    <property type="term" value="P:methylation"/>
    <property type="evidence" value="ECO:0007669"/>
    <property type="project" value="UniProtKB-KW"/>
</dbReference>
<dbReference type="PANTHER" id="PTHR43591">
    <property type="entry name" value="METHYLTRANSFERASE"/>
    <property type="match status" value="1"/>
</dbReference>
<keyword evidence="2" id="KW-0808">Transferase</keyword>
<proteinExistence type="predicted"/>
<name>A0A8G2FHQ9_ACIRU</name>
<keyword evidence="3" id="KW-1185">Reference proteome</keyword>